<gene>
    <name evidence="4" type="ordered locus">Oweho_0593</name>
</gene>
<dbReference type="InterPro" id="IPR009003">
    <property type="entry name" value="Peptidase_S1_PA"/>
</dbReference>
<dbReference type="InterPro" id="IPR050966">
    <property type="entry name" value="Glutamyl_endopeptidase"/>
</dbReference>
<evidence type="ECO:0000256" key="1">
    <source>
        <dbReference type="ARBA" id="ARBA00022729"/>
    </source>
</evidence>
<dbReference type="NCBIfam" id="TIGR04183">
    <property type="entry name" value="Por_Secre_tail"/>
    <property type="match status" value="1"/>
</dbReference>
<dbReference type="AlphaFoldDB" id="G8R0E8"/>
<evidence type="ECO:0000259" key="2">
    <source>
        <dbReference type="Pfam" id="PF00089"/>
    </source>
</evidence>
<dbReference type="GO" id="GO:0006508">
    <property type="term" value="P:proteolysis"/>
    <property type="evidence" value="ECO:0007669"/>
    <property type="project" value="InterPro"/>
</dbReference>
<dbReference type="Gene3D" id="2.40.10.10">
    <property type="entry name" value="Trypsin-like serine proteases"/>
    <property type="match status" value="2"/>
</dbReference>
<dbReference type="PANTHER" id="PTHR15462:SF8">
    <property type="entry name" value="SERINE PROTEASE"/>
    <property type="match status" value="1"/>
</dbReference>
<dbReference type="InterPro" id="IPR018114">
    <property type="entry name" value="TRYPSIN_HIS"/>
</dbReference>
<dbReference type="eggNOG" id="COG3591">
    <property type="taxonomic scope" value="Bacteria"/>
</dbReference>
<dbReference type="KEGG" id="oho:Oweho_0593"/>
<dbReference type="EMBL" id="CP003156">
    <property type="protein sequence ID" value="AEV31608.1"/>
    <property type="molecule type" value="Genomic_DNA"/>
</dbReference>
<accession>G8R0E8</accession>
<dbReference type="Proteomes" id="UP000005631">
    <property type="component" value="Chromosome"/>
</dbReference>
<dbReference type="GO" id="GO:0004252">
    <property type="term" value="F:serine-type endopeptidase activity"/>
    <property type="evidence" value="ECO:0007669"/>
    <property type="project" value="InterPro"/>
</dbReference>
<dbReference type="Pfam" id="PF00089">
    <property type="entry name" value="Trypsin"/>
    <property type="match status" value="1"/>
</dbReference>
<sequence length="438" mass="48508">MKTYITICINLALGLGIIAQDLPINLKDYSPMPLPTYNERETLPKPDDHWFIHFSLNGVDTIKSNLTDYPDTFWTNKNQDNNSLNVIDESGSNTLNADEPNAYLFSNLQPADGIPGFPYYPFSAVVKIYLAMKDDNGNISFSSCSGIMIGPNHVLTAGHCIKSDDKVLVIHNGSVAVPAYNMGTSPYGYAYINGWYAFNGWLQGQDFNYDVGVLSLNSSIGKTTGYHGLAYNLNNGWFTNSTQSLSSIGYPAQDDNGNPVYEAGERMYAMNGSMDFIKGTNILCHNNIGFRGQSGSGLYFKDTNGDRYALGVLSHGNGKTFPYNTCHTRMDAQMFNQIVGIVSSSIDITEIQPDKDQRFEIYPNPVVDELSVKTLGSNVYFELKILDIMGKVLIHETVYHTTDPDVYKFDLSKLGNGTYVCQLNTASNLLTQKLILKL</sequence>
<proteinExistence type="predicted"/>
<feature type="domain" description="Secretion system C-terminal sorting" evidence="3">
    <location>
        <begin position="361"/>
        <end position="435"/>
    </location>
</feature>
<evidence type="ECO:0000259" key="3">
    <source>
        <dbReference type="Pfam" id="PF18962"/>
    </source>
</evidence>
<reference evidence="4 5" key="1">
    <citation type="journal article" date="2012" name="Stand. Genomic Sci.">
        <title>Genome sequence of the orange-pigmented seawater bacterium Owenweeksia hongkongensis type strain (UST20020801(T)).</title>
        <authorList>
            <person name="Riedel T."/>
            <person name="Held B."/>
            <person name="Nolan M."/>
            <person name="Lucas S."/>
            <person name="Lapidus A."/>
            <person name="Tice H."/>
            <person name="Del Rio T.G."/>
            <person name="Cheng J.F."/>
            <person name="Han C."/>
            <person name="Tapia R."/>
            <person name="Goodwin L.A."/>
            <person name="Pitluck S."/>
            <person name="Liolios K."/>
            <person name="Mavromatis K."/>
            <person name="Pagani I."/>
            <person name="Ivanova N."/>
            <person name="Mikhailova N."/>
            <person name="Pati A."/>
            <person name="Chen A."/>
            <person name="Palaniappan K."/>
            <person name="Rohde M."/>
            <person name="Tindall B.J."/>
            <person name="Detter J.C."/>
            <person name="Goker M."/>
            <person name="Woyke T."/>
            <person name="Bristow J."/>
            <person name="Eisen J.A."/>
            <person name="Markowitz V."/>
            <person name="Hugenholtz P."/>
            <person name="Klenk H.P."/>
            <person name="Kyrpides N.C."/>
        </authorList>
    </citation>
    <scope>NUCLEOTIDE SEQUENCE</scope>
    <source>
        <strain evidence="5">DSM 17368 / JCM 12287 / NRRL B-23963</strain>
    </source>
</reference>
<dbReference type="PROSITE" id="PS00134">
    <property type="entry name" value="TRYPSIN_HIS"/>
    <property type="match status" value="1"/>
</dbReference>
<evidence type="ECO:0000313" key="4">
    <source>
        <dbReference type="EMBL" id="AEV31608.1"/>
    </source>
</evidence>
<dbReference type="PANTHER" id="PTHR15462">
    <property type="entry name" value="SERINE PROTEASE"/>
    <property type="match status" value="1"/>
</dbReference>
<dbReference type="RefSeq" id="WP_014200969.1">
    <property type="nucleotide sequence ID" value="NC_016599.1"/>
</dbReference>
<keyword evidence="1" id="KW-0732">Signal</keyword>
<dbReference type="STRING" id="926562.Oweho_0593"/>
<dbReference type="InterPro" id="IPR026444">
    <property type="entry name" value="Secre_tail"/>
</dbReference>
<dbReference type="SUPFAM" id="SSF50494">
    <property type="entry name" value="Trypsin-like serine proteases"/>
    <property type="match status" value="1"/>
</dbReference>
<dbReference type="InterPro" id="IPR001254">
    <property type="entry name" value="Trypsin_dom"/>
</dbReference>
<organism evidence="4 5">
    <name type="scientific">Owenweeksia hongkongensis (strain DSM 17368 / CIP 108786 / JCM 12287 / NRRL B-23963 / UST20020801)</name>
    <dbReference type="NCBI Taxonomy" id="926562"/>
    <lineage>
        <taxon>Bacteria</taxon>
        <taxon>Pseudomonadati</taxon>
        <taxon>Bacteroidota</taxon>
        <taxon>Flavobacteriia</taxon>
        <taxon>Flavobacteriales</taxon>
        <taxon>Owenweeksiaceae</taxon>
        <taxon>Owenweeksia</taxon>
    </lineage>
</organism>
<dbReference type="InterPro" id="IPR043504">
    <property type="entry name" value="Peptidase_S1_PA_chymotrypsin"/>
</dbReference>
<evidence type="ECO:0000313" key="5">
    <source>
        <dbReference type="Proteomes" id="UP000005631"/>
    </source>
</evidence>
<keyword evidence="5" id="KW-1185">Reference proteome</keyword>
<feature type="domain" description="Peptidase S1" evidence="2">
    <location>
        <begin position="139"/>
        <end position="322"/>
    </location>
</feature>
<dbReference type="HOGENOM" id="CLU_625349_0_0_10"/>
<dbReference type="OrthoDB" id="1855925at2"/>
<name>G8R0E8_OWEHD</name>
<protein>
    <submittedName>
        <fullName evidence="4">V8-like Glu-specific endopeptidase</fullName>
    </submittedName>
</protein>
<dbReference type="Pfam" id="PF18962">
    <property type="entry name" value="Por_Secre_tail"/>
    <property type="match status" value="1"/>
</dbReference>